<sequence>MERVCFCYLLLKRSCSQLAGNAQPSWSSSHTAQNYASFFKAFGSKPGVNDIVGTGLGTTNTSNALREAKE</sequence>
<reference evidence="2" key="2">
    <citation type="submission" date="2014-06" db="EMBL/GenBank/DDBJ databases">
        <authorList>
            <person name="Genoscope - CEA"/>
        </authorList>
    </citation>
    <scope>NUCLEOTIDE SEQUENCE</scope>
</reference>
<proteinExistence type="predicted"/>
<evidence type="ECO:0000313" key="2">
    <source>
        <dbReference type="EMBL" id="CDY44808.1"/>
    </source>
</evidence>
<dbReference type="Proteomes" id="UP000028999">
    <property type="component" value="Unassembled WGS sequence"/>
</dbReference>
<dbReference type="EMBL" id="LK032601">
    <property type="protein sequence ID" value="CDY44808.1"/>
    <property type="molecule type" value="Genomic_DNA"/>
</dbReference>
<dbReference type="Proteomes" id="UP001295469">
    <property type="component" value="Chromosome C02"/>
</dbReference>
<dbReference type="EMBL" id="HG994366">
    <property type="protein sequence ID" value="CAF1881669.1"/>
    <property type="molecule type" value="Genomic_DNA"/>
</dbReference>
<accession>A0A078I6P3</accession>
<protein>
    <submittedName>
        <fullName evidence="1">(rape) hypothetical protein</fullName>
    </submittedName>
    <submittedName>
        <fullName evidence="2">BnaC02g00790D protein</fullName>
    </submittedName>
</protein>
<dbReference type="STRING" id="3708.A0A078I6P3"/>
<keyword evidence="3" id="KW-1185">Reference proteome</keyword>
<organism evidence="2 3">
    <name type="scientific">Brassica napus</name>
    <name type="common">Rape</name>
    <dbReference type="NCBI Taxonomy" id="3708"/>
    <lineage>
        <taxon>Eukaryota</taxon>
        <taxon>Viridiplantae</taxon>
        <taxon>Streptophyta</taxon>
        <taxon>Embryophyta</taxon>
        <taxon>Tracheophyta</taxon>
        <taxon>Spermatophyta</taxon>
        <taxon>Magnoliopsida</taxon>
        <taxon>eudicotyledons</taxon>
        <taxon>Gunneridae</taxon>
        <taxon>Pentapetalae</taxon>
        <taxon>rosids</taxon>
        <taxon>malvids</taxon>
        <taxon>Brassicales</taxon>
        <taxon>Brassicaceae</taxon>
        <taxon>Brassiceae</taxon>
        <taxon>Brassica</taxon>
    </lineage>
</organism>
<dbReference type="Gramene" id="CDY44808">
    <property type="protein sequence ID" value="CDY44808"/>
    <property type="gene ID" value="GSBRNA2T00080817001"/>
</dbReference>
<reference evidence="2 3" key="1">
    <citation type="journal article" date="2014" name="Science">
        <title>Plant genetics. Early allopolyploid evolution in the post-Neolithic Brassica napus oilseed genome.</title>
        <authorList>
            <person name="Chalhoub B."/>
            <person name="Denoeud F."/>
            <person name="Liu S."/>
            <person name="Parkin I.A."/>
            <person name="Tang H."/>
            <person name="Wang X."/>
            <person name="Chiquet J."/>
            <person name="Belcram H."/>
            <person name="Tong C."/>
            <person name="Samans B."/>
            <person name="Correa M."/>
            <person name="Da Silva C."/>
            <person name="Just J."/>
            <person name="Falentin C."/>
            <person name="Koh C.S."/>
            <person name="Le Clainche I."/>
            <person name="Bernard M."/>
            <person name="Bento P."/>
            <person name="Noel B."/>
            <person name="Labadie K."/>
            <person name="Alberti A."/>
            <person name="Charles M."/>
            <person name="Arnaud D."/>
            <person name="Guo H."/>
            <person name="Daviaud C."/>
            <person name="Alamery S."/>
            <person name="Jabbari K."/>
            <person name="Zhao M."/>
            <person name="Edger P.P."/>
            <person name="Chelaifa H."/>
            <person name="Tack D."/>
            <person name="Lassalle G."/>
            <person name="Mestiri I."/>
            <person name="Schnel N."/>
            <person name="Le Paslier M.C."/>
            <person name="Fan G."/>
            <person name="Renault V."/>
            <person name="Bayer P.E."/>
            <person name="Golicz A.A."/>
            <person name="Manoli S."/>
            <person name="Lee T.H."/>
            <person name="Thi V.H."/>
            <person name="Chalabi S."/>
            <person name="Hu Q."/>
            <person name="Fan C."/>
            <person name="Tollenaere R."/>
            <person name="Lu Y."/>
            <person name="Battail C."/>
            <person name="Shen J."/>
            <person name="Sidebottom C.H."/>
            <person name="Wang X."/>
            <person name="Canaguier A."/>
            <person name="Chauveau A."/>
            <person name="Berard A."/>
            <person name="Deniot G."/>
            <person name="Guan M."/>
            <person name="Liu Z."/>
            <person name="Sun F."/>
            <person name="Lim Y.P."/>
            <person name="Lyons E."/>
            <person name="Town C.D."/>
            <person name="Bancroft I."/>
            <person name="Wang X."/>
            <person name="Meng J."/>
            <person name="Ma J."/>
            <person name="Pires J.C."/>
            <person name="King G.J."/>
            <person name="Brunel D."/>
            <person name="Delourme R."/>
            <person name="Renard M."/>
            <person name="Aury J.M."/>
            <person name="Adams K.L."/>
            <person name="Batley J."/>
            <person name="Snowdon R.J."/>
            <person name="Tost J."/>
            <person name="Edwards D."/>
            <person name="Zhou Y."/>
            <person name="Hua W."/>
            <person name="Sharpe A.G."/>
            <person name="Paterson A.H."/>
            <person name="Guan C."/>
            <person name="Wincker P."/>
        </authorList>
    </citation>
    <scope>NUCLEOTIDE SEQUENCE [LARGE SCALE GENOMIC DNA]</scope>
    <source>
        <strain evidence="3">cv. Darmor-bzh</strain>
    </source>
</reference>
<gene>
    <name evidence="2" type="primary">BnaC02g00790D</name>
    <name evidence="1" type="ORF">DARMORV10_C02P03950.1</name>
    <name evidence="2" type="ORF">GSBRNA2T00080817001</name>
</gene>
<reference evidence="1" key="3">
    <citation type="submission" date="2021-01" db="EMBL/GenBank/DDBJ databases">
        <authorList>
            <consortium name="Genoscope - CEA"/>
            <person name="William W."/>
        </authorList>
    </citation>
    <scope>NUCLEOTIDE SEQUENCE</scope>
</reference>
<evidence type="ECO:0000313" key="1">
    <source>
        <dbReference type="EMBL" id="CAF1881669.1"/>
    </source>
</evidence>
<dbReference type="AlphaFoldDB" id="A0A078I6P3"/>
<name>A0A078I6P3_BRANA</name>
<evidence type="ECO:0000313" key="3">
    <source>
        <dbReference type="Proteomes" id="UP000028999"/>
    </source>
</evidence>
<dbReference type="PaxDb" id="3708-A0A078I6P3"/>